<feature type="compositionally biased region" description="Low complexity" evidence="1">
    <location>
        <begin position="306"/>
        <end position="321"/>
    </location>
</feature>
<feature type="compositionally biased region" description="Polar residues" evidence="1">
    <location>
        <begin position="41"/>
        <end position="57"/>
    </location>
</feature>
<feature type="compositionally biased region" description="Low complexity" evidence="1">
    <location>
        <begin position="372"/>
        <end position="383"/>
    </location>
</feature>
<feature type="compositionally biased region" description="Polar residues" evidence="1">
    <location>
        <begin position="384"/>
        <end position="394"/>
    </location>
</feature>
<keyword evidence="3" id="KW-1185">Reference proteome</keyword>
<feature type="compositionally biased region" description="Acidic residues" evidence="1">
    <location>
        <begin position="153"/>
        <end position="168"/>
    </location>
</feature>
<accession>I2FR28</accession>
<feature type="compositionally biased region" description="Low complexity" evidence="1">
    <location>
        <begin position="765"/>
        <end position="783"/>
    </location>
</feature>
<feature type="region of interest" description="Disordered" evidence="1">
    <location>
        <begin position="1"/>
        <end position="69"/>
    </location>
</feature>
<dbReference type="AlphaFoldDB" id="I2FR28"/>
<feature type="region of interest" description="Disordered" evidence="1">
    <location>
        <begin position="728"/>
        <end position="797"/>
    </location>
</feature>
<name>I2FR28_USTHO</name>
<feature type="compositionally biased region" description="Polar residues" evidence="1">
    <location>
        <begin position="334"/>
        <end position="343"/>
    </location>
</feature>
<dbReference type="EMBL" id="CAGI01000144">
    <property type="protein sequence ID" value="CCF49371.1"/>
    <property type="molecule type" value="Genomic_DNA"/>
</dbReference>
<dbReference type="Proteomes" id="UP000006174">
    <property type="component" value="Unassembled WGS sequence"/>
</dbReference>
<dbReference type="OMA" id="GWRSWAS"/>
<comment type="caution">
    <text evidence="2">The sequence shown here is derived from an EMBL/GenBank/DDBJ whole genome shotgun (WGS) entry which is preliminary data.</text>
</comment>
<dbReference type="OrthoDB" id="2555666at2759"/>
<feature type="region of interest" description="Disordered" evidence="1">
    <location>
        <begin position="483"/>
        <end position="511"/>
    </location>
</feature>
<gene>
    <name evidence="2" type="ORF">UHOR_07279</name>
</gene>
<dbReference type="STRING" id="1128400.I2FR28"/>
<feature type="compositionally biased region" description="Polar residues" evidence="1">
    <location>
        <begin position="498"/>
        <end position="511"/>
    </location>
</feature>
<dbReference type="eggNOG" id="ENOG502R2GJ">
    <property type="taxonomic scope" value="Eukaryota"/>
</dbReference>
<reference evidence="2 3" key="1">
    <citation type="journal article" date="2012" name="Plant Cell">
        <title>Genome comparison of barley and maize smut fungi reveals targeted loss of RNA silencing components and species-specific presence of transposable elements.</title>
        <authorList>
            <person name="Laurie J.D."/>
            <person name="Ali S."/>
            <person name="Linning R."/>
            <person name="Mannhaupt G."/>
            <person name="Wong P."/>
            <person name="Gueldener U."/>
            <person name="Muensterkoetter M."/>
            <person name="Moore R."/>
            <person name="Kahmann R."/>
            <person name="Bakkeren G."/>
            <person name="Schirawski J."/>
        </authorList>
    </citation>
    <scope>NUCLEOTIDE SEQUENCE [LARGE SCALE GENOMIC DNA]</scope>
    <source>
        <strain evidence="3">Uh4875-4</strain>
    </source>
</reference>
<proteinExistence type="predicted"/>
<feature type="compositionally biased region" description="Low complexity" evidence="1">
    <location>
        <begin position="488"/>
        <end position="497"/>
    </location>
</feature>
<feature type="compositionally biased region" description="Polar residues" evidence="1">
    <location>
        <begin position="548"/>
        <end position="572"/>
    </location>
</feature>
<feature type="region of interest" description="Disordered" evidence="1">
    <location>
        <begin position="547"/>
        <end position="580"/>
    </location>
</feature>
<organism evidence="2 3">
    <name type="scientific">Ustilago hordei</name>
    <name type="common">Barley covered smut fungus</name>
    <dbReference type="NCBI Taxonomy" id="120017"/>
    <lineage>
        <taxon>Eukaryota</taxon>
        <taxon>Fungi</taxon>
        <taxon>Dikarya</taxon>
        <taxon>Basidiomycota</taxon>
        <taxon>Ustilaginomycotina</taxon>
        <taxon>Ustilaginomycetes</taxon>
        <taxon>Ustilaginales</taxon>
        <taxon>Ustilaginaceae</taxon>
        <taxon>Ustilago</taxon>
    </lineage>
</organism>
<feature type="compositionally biased region" description="Polar residues" evidence="1">
    <location>
        <begin position="357"/>
        <end position="367"/>
    </location>
</feature>
<feature type="region of interest" description="Disordered" evidence="1">
    <location>
        <begin position="304"/>
        <end position="428"/>
    </location>
</feature>
<dbReference type="HOGENOM" id="CLU_341066_0_0_1"/>
<sequence length="797" mass="83293">MAPAIASTGQSRSRLPPKWMQQATLKSAAPVTRPTDRAASLQESPIRWSTHTLTAGPNDTVRSRAESTTSTYVDAFAHRRKSRISDLTFVDHLEDPGSTRLTPSESLTSSINDLSLTLNNDDDDRPSSVDLPHQKPPQALQHDRNQDPITDGLDSDQDNSGDDQDMNDDIASRIDRLMAATMEALENSNRLVLDTLSSRAKLAQLNAMEAALDSHLDAREAHLHRQIQAVTDMTAFVSKTTVELQRLTAPTIRLPSGGASTSQLTTLADPAELEVRSAAAAGIVQALDRNATIGKTAVKRLERMLQTPTTPTSSPSSAASSQRRRTDSTRRVFSISNFASVQDSIAEEGQAERDDTNSTPNADSSQDQSDRAAAPTATPTSAANISSDSHTSTLQKKRSTSYDSRASGGMKPMTKLAGPSVASTSGFAPSQSVSTAASIVAGPASLSTVDDDVSALPAKTAVSDTKGSSKTTTIRPSLLAALRQDTASTSSRSSLLSNATPRPTQMQSISGLPSYSAGMGLKATADVGATPTTAELTLAALLGMPSAAASTSPRTETPSDSSYFDSAMQESFSSTSPPTPGSIHVIHGVLATPWKPTDSPDIPSSQERFARRGSMQYSSLVSPRASLSLSDRERANQLSSQLAELRAERVTWNPNSVGSAEAGVAGASTSASGAGGGGALRALQKLNEMSAAKIARHNGTSGEEEGSAWYGGSKRVSLGLGLPSFSALRPSASRSTSTAAVSSAPSPARPTPSTSNEADQDSEAADASSSSLLGGGWRSWASWNAGTPNGDNSRKQK</sequence>
<feature type="compositionally biased region" description="Low complexity" evidence="1">
    <location>
        <begin position="728"/>
        <end position="757"/>
    </location>
</feature>
<protein>
    <submittedName>
        <fullName evidence="2">Uncharacterized protein</fullName>
    </submittedName>
</protein>
<evidence type="ECO:0000313" key="2">
    <source>
        <dbReference type="EMBL" id="CCF49371.1"/>
    </source>
</evidence>
<evidence type="ECO:0000256" key="1">
    <source>
        <dbReference type="SAM" id="MobiDB-lite"/>
    </source>
</evidence>
<evidence type="ECO:0000313" key="3">
    <source>
        <dbReference type="Proteomes" id="UP000006174"/>
    </source>
</evidence>
<feature type="region of interest" description="Disordered" evidence="1">
    <location>
        <begin position="114"/>
        <end position="168"/>
    </location>
</feature>